<evidence type="ECO:0000256" key="3">
    <source>
        <dbReference type="ARBA" id="ARBA00022737"/>
    </source>
</evidence>
<dbReference type="GO" id="GO:0005884">
    <property type="term" value="C:actin filament"/>
    <property type="evidence" value="ECO:0007669"/>
    <property type="project" value="TreeGrafter"/>
</dbReference>
<dbReference type="GO" id="GO:0051015">
    <property type="term" value="F:actin filament binding"/>
    <property type="evidence" value="ECO:0007669"/>
    <property type="project" value="TreeGrafter"/>
</dbReference>
<evidence type="ECO:0000259" key="6">
    <source>
        <dbReference type="PROSITE" id="PS50222"/>
    </source>
</evidence>
<dbReference type="PROSITE" id="PS50222">
    <property type="entry name" value="EF_HAND_2"/>
    <property type="match status" value="1"/>
</dbReference>
<dbReference type="GeneTree" id="ENSGT00390000013846"/>
<keyword evidence="2" id="KW-0479">Metal-binding</keyword>
<dbReference type="PANTHER" id="PTHR10356">
    <property type="entry name" value="ALLOGRAFT INFLAMMATORY FACTOR-1"/>
    <property type="match status" value="1"/>
</dbReference>
<dbReference type="STRING" id="7757.ENSPMAP00000007998"/>
<evidence type="ECO:0000313" key="7">
    <source>
        <dbReference type="Ensembl" id="ENSPMAP00000007998.1"/>
    </source>
</evidence>
<dbReference type="HOGENOM" id="CLU_134149_0_0_1"/>
<dbReference type="InterPro" id="IPR011992">
    <property type="entry name" value="EF-hand-dom_pair"/>
</dbReference>
<proteinExistence type="predicted"/>
<evidence type="ECO:0000256" key="1">
    <source>
        <dbReference type="ARBA" id="ARBA00004599"/>
    </source>
</evidence>
<reference evidence="7" key="2">
    <citation type="submission" date="2025-09" db="UniProtKB">
        <authorList>
            <consortium name="Ensembl"/>
        </authorList>
    </citation>
    <scope>IDENTIFICATION</scope>
</reference>
<dbReference type="InterPro" id="IPR042433">
    <property type="entry name" value="AIF1/AIF1L"/>
</dbReference>
<dbReference type="GO" id="GO:0097178">
    <property type="term" value="P:ruffle assembly"/>
    <property type="evidence" value="ECO:0007669"/>
    <property type="project" value="TreeGrafter"/>
</dbReference>
<keyword evidence="4" id="KW-0106">Calcium</keyword>
<protein>
    <submittedName>
        <fullName evidence="7">Allograft inflammatory factor 1 like</fullName>
    </submittedName>
</protein>
<dbReference type="GO" id="GO:0032587">
    <property type="term" value="C:ruffle membrane"/>
    <property type="evidence" value="ECO:0007669"/>
    <property type="project" value="UniProtKB-SubCell"/>
</dbReference>
<dbReference type="SUPFAM" id="SSF47473">
    <property type="entry name" value="EF-hand"/>
    <property type="match status" value="1"/>
</dbReference>
<comment type="subcellular location">
    <subcellularLocation>
        <location evidence="1">Cell projection</location>
        <location evidence="1">Ruffle membrane</location>
        <topology evidence="1">Peripheral membrane protein</topology>
        <orientation evidence="1">Cytoplasmic side</orientation>
    </subcellularLocation>
</comment>
<feature type="region of interest" description="Disordered" evidence="5">
    <location>
        <begin position="113"/>
        <end position="132"/>
    </location>
</feature>
<evidence type="ECO:0000256" key="2">
    <source>
        <dbReference type="ARBA" id="ARBA00022723"/>
    </source>
</evidence>
<evidence type="ECO:0000256" key="4">
    <source>
        <dbReference type="ARBA" id="ARBA00022837"/>
    </source>
</evidence>
<dbReference type="GO" id="GO:0051017">
    <property type="term" value="P:actin filament bundle assembly"/>
    <property type="evidence" value="ECO:0007669"/>
    <property type="project" value="TreeGrafter"/>
</dbReference>
<dbReference type="PANTHER" id="PTHR10356:SF0">
    <property type="entry name" value="CALCIUM-BINDING PROTEIN B"/>
    <property type="match status" value="1"/>
</dbReference>
<evidence type="ECO:0000256" key="5">
    <source>
        <dbReference type="SAM" id="MobiDB-lite"/>
    </source>
</evidence>
<keyword evidence="3" id="KW-0677">Repeat</keyword>
<dbReference type="Ensembl" id="ENSPMAT00000008034.1">
    <property type="protein sequence ID" value="ENSPMAP00000007998.1"/>
    <property type="gene ID" value="ENSPMAG00000007262.1"/>
</dbReference>
<dbReference type="InterPro" id="IPR002048">
    <property type="entry name" value="EF_hand_dom"/>
</dbReference>
<organism evidence="7">
    <name type="scientific">Petromyzon marinus</name>
    <name type="common">Sea lamprey</name>
    <dbReference type="NCBI Taxonomy" id="7757"/>
    <lineage>
        <taxon>Eukaryota</taxon>
        <taxon>Metazoa</taxon>
        <taxon>Chordata</taxon>
        <taxon>Craniata</taxon>
        <taxon>Vertebrata</taxon>
        <taxon>Cyclostomata</taxon>
        <taxon>Hyperoartia</taxon>
        <taxon>Petromyzontiformes</taxon>
        <taxon>Petromyzontidae</taxon>
        <taxon>Petromyzon</taxon>
    </lineage>
</organism>
<dbReference type="GO" id="GO:0005509">
    <property type="term" value="F:calcium ion binding"/>
    <property type="evidence" value="ECO:0007669"/>
    <property type="project" value="InterPro"/>
</dbReference>
<reference evidence="7" key="1">
    <citation type="submission" date="2025-08" db="UniProtKB">
        <authorList>
            <consortium name="Ensembl"/>
        </authorList>
    </citation>
    <scope>IDENTIFICATION</scope>
</reference>
<sequence>KARHVTDLTHMNKEFLEDEFYQDVDDLAEKLERYKEKFLDFDLNDEEEIDLMALKKMLERVGTPRTHLELKKIIAEVTTGNSDCIGYRDFLTLMLGKRSAVLKLIMLFEGRGCDGNPKPSGPPPKRDLASLP</sequence>
<dbReference type="AlphaFoldDB" id="S4RS11"/>
<dbReference type="Gene3D" id="1.10.238.10">
    <property type="entry name" value="EF-hand"/>
    <property type="match status" value="1"/>
</dbReference>
<dbReference type="OMA" id="MDFGMSV"/>
<dbReference type="InterPro" id="IPR049025">
    <property type="entry name" value="AIF-1_EF_pair"/>
</dbReference>
<name>S4RS11_PETMA</name>
<accession>S4RS11</accession>
<feature type="domain" description="EF-hand" evidence="6">
    <location>
        <begin position="29"/>
        <end position="64"/>
    </location>
</feature>
<dbReference type="Pfam" id="PF21008">
    <property type="entry name" value="AIF-1"/>
    <property type="match status" value="1"/>
</dbReference>